<keyword evidence="2" id="KW-0597">Phosphoprotein</keyword>
<dbReference type="PANTHER" id="PTHR14150">
    <property type="entry name" value="U3 SMALL NUCLEOLAR RNA-ASSOCIATED PROTEIN 14"/>
    <property type="match status" value="1"/>
</dbReference>
<feature type="compositionally biased region" description="Basic residues" evidence="4">
    <location>
        <begin position="111"/>
        <end position="122"/>
    </location>
</feature>
<dbReference type="GeneID" id="73470211"/>
<feature type="compositionally biased region" description="Acidic residues" evidence="4">
    <location>
        <begin position="129"/>
        <end position="139"/>
    </location>
</feature>
<evidence type="ECO:0000256" key="3">
    <source>
        <dbReference type="ARBA" id="ARBA00023242"/>
    </source>
</evidence>
<proteinExistence type="predicted"/>
<evidence type="ECO:0000256" key="1">
    <source>
        <dbReference type="ARBA" id="ARBA00004604"/>
    </source>
</evidence>
<protein>
    <recommendedName>
        <fullName evidence="7">U3 small nucleolar RNA-associated protein 14</fullName>
    </recommendedName>
</protein>
<name>A0A8J5QMG6_9ASCO</name>
<feature type="compositionally biased region" description="Acidic residues" evidence="4">
    <location>
        <begin position="75"/>
        <end position="99"/>
    </location>
</feature>
<evidence type="ECO:0000313" key="6">
    <source>
        <dbReference type="Proteomes" id="UP000694255"/>
    </source>
</evidence>
<dbReference type="EMBL" id="JAGSYN010000151">
    <property type="protein sequence ID" value="KAG7663068.1"/>
    <property type="molecule type" value="Genomic_DNA"/>
</dbReference>
<comment type="subcellular location">
    <subcellularLocation>
        <location evidence="1">Nucleus</location>
        <location evidence="1">Nucleolus</location>
    </subcellularLocation>
</comment>
<gene>
    <name evidence="5" type="ORF">J8A68_003411</name>
</gene>
<organism evidence="5 6">
    <name type="scientific">[Candida] subhashii</name>
    <dbReference type="NCBI Taxonomy" id="561895"/>
    <lineage>
        <taxon>Eukaryota</taxon>
        <taxon>Fungi</taxon>
        <taxon>Dikarya</taxon>
        <taxon>Ascomycota</taxon>
        <taxon>Saccharomycotina</taxon>
        <taxon>Pichiomycetes</taxon>
        <taxon>Debaryomycetaceae</taxon>
        <taxon>Spathaspora</taxon>
    </lineage>
</organism>
<dbReference type="RefSeq" id="XP_049263301.1">
    <property type="nucleotide sequence ID" value="XM_049407264.1"/>
</dbReference>
<feature type="region of interest" description="Disordered" evidence="4">
    <location>
        <begin position="160"/>
        <end position="242"/>
    </location>
</feature>
<evidence type="ECO:0000256" key="2">
    <source>
        <dbReference type="ARBA" id="ARBA00022553"/>
    </source>
</evidence>
<feature type="compositionally biased region" description="Acidic residues" evidence="4">
    <location>
        <begin position="194"/>
        <end position="223"/>
    </location>
</feature>
<reference evidence="5 6" key="1">
    <citation type="journal article" date="2021" name="DNA Res.">
        <title>Genome analysis of Candida subhashii reveals its hybrid nature and dual mitochondrial genome conformations.</title>
        <authorList>
            <person name="Mixao V."/>
            <person name="Hegedusova E."/>
            <person name="Saus E."/>
            <person name="Pryszcz L.P."/>
            <person name="Cillingova A."/>
            <person name="Nosek J."/>
            <person name="Gabaldon T."/>
        </authorList>
    </citation>
    <scope>NUCLEOTIDE SEQUENCE [LARGE SCALE GENOMIC DNA]</scope>
    <source>
        <strain evidence="5 6">CBS 10753</strain>
    </source>
</reference>
<dbReference type="GO" id="GO:0032040">
    <property type="term" value="C:small-subunit processome"/>
    <property type="evidence" value="ECO:0007669"/>
    <property type="project" value="InterPro"/>
</dbReference>
<dbReference type="AlphaFoldDB" id="A0A8J5QMG6"/>
<dbReference type="PANTHER" id="PTHR14150:SF12">
    <property type="entry name" value="U3 SMALL NUCLEOLAR RNA-ASSOCIATED PROTEIN 14 HOMOLOG A"/>
    <property type="match status" value="1"/>
</dbReference>
<feature type="region of interest" description="Disordered" evidence="4">
    <location>
        <begin position="772"/>
        <end position="803"/>
    </location>
</feature>
<feature type="compositionally biased region" description="Polar residues" evidence="4">
    <location>
        <begin position="224"/>
        <end position="235"/>
    </location>
</feature>
<evidence type="ECO:0000313" key="5">
    <source>
        <dbReference type="EMBL" id="KAG7663068.1"/>
    </source>
</evidence>
<keyword evidence="3" id="KW-0539">Nucleus</keyword>
<feature type="compositionally biased region" description="Polar residues" evidence="4">
    <location>
        <begin position="654"/>
        <end position="692"/>
    </location>
</feature>
<feature type="compositionally biased region" description="Basic residues" evidence="4">
    <location>
        <begin position="1"/>
        <end position="26"/>
    </location>
</feature>
<dbReference type="Proteomes" id="UP000694255">
    <property type="component" value="Unassembled WGS sequence"/>
</dbReference>
<accession>A0A8J5QMG6</accession>
<keyword evidence="6" id="KW-1185">Reference proteome</keyword>
<dbReference type="OrthoDB" id="277439at2759"/>
<feature type="region of interest" description="Disordered" evidence="4">
    <location>
        <begin position="642"/>
        <end position="723"/>
    </location>
</feature>
<dbReference type="InterPro" id="IPR006709">
    <property type="entry name" value="SSU_processome_Utp14"/>
</dbReference>
<comment type="caution">
    <text evidence="5">The sequence shown here is derived from an EMBL/GenBank/DDBJ whole genome shotgun (WGS) entry which is preliminary data.</text>
</comment>
<feature type="region of interest" description="Disordered" evidence="4">
    <location>
        <begin position="1"/>
        <end position="145"/>
    </location>
</feature>
<evidence type="ECO:0008006" key="7">
    <source>
        <dbReference type="Google" id="ProtNLM"/>
    </source>
</evidence>
<evidence type="ECO:0000256" key="4">
    <source>
        <dbReference type="SAM" id="MobiDB-lite"/>
    </source>
</evidence>
<feature type="compositionally biased region" description="Low complexity" evidence="4">
    <location>
        <begin position="693"/>
        <end position="703"/>
    </location>
</feature>
<feature type="compositionally biased region" description="Basic residues" evidence="4">
    <location>
        <begin position="704"/>
        <end position="713"/>
    </location>
</feature>
<dbReference type="Pfam" id="PF04615">
    <property type="entry name" value="Utp14"/>
    <property type="match status" value="1"/>
</dbReference>
<sequence>MARKNATKSAKPKAKSTSTSKKRSSRKILDAFQIAERAENKSDSDEDNYSDDDEAGPQVHDGILDASRFLKEGANDEDDEFEDEELDSDEALGSDDDYDVLNSKFSQTIRDKKKRNKLKSKNKGKDIDLGESESEDDEGYSSIDENQLVTLSEAWDMDDKDLAETQGISQSNNKKNEIVLNETWESASSSSSESESEESSSSEEEEDQSSDEDIFDNASDDNEINLTTTTSTLQSKIKLPKDRRKLIIEPRTENEFAIPTPQGTTLSLQEMMSAVNDTSITQSAILIDPESKPLTTPLPKRIQQRHDRGAAYEIAKGEISRWEETVQANRQAEVLKFPMNAPSTTHNDSAITFRESSSGVSSELEKRIGKVLEESALVDDTKEAKFEEIAVGKLSPEEMKKRTQELRLMRELMFRDEKRAKRIKKIKSKQYHKIQKKERLRNQELVDELEGGDEDDDADLKRAQERMSLKHKTQSSWAKSMIKSGLSKDASNRAELEEMLRQGEKLREKQMGFPEGEGGSDEDVSDIERDYNNEQEIDTKGLGKGVMEMEFMKNAAARDRADNLQQLELLRKLENGDDLDLFDEEGESGAVNVVKNQGRRVYTPQALDQVDEMAEVNKRTIEEVSEERERGLAGKLSKKFTVVDNSSSKESSSQPKKQVDTTTTDDSNPWLTATTTNEPSQKSTKITAVEQTSSKLAKAAAKIAKSKQRKHGKSSTDNNTMIEINDTLQLTSVHDSEDEGEVDEDVPTMFKQKELIRQAFAGDDVVAEFESEKKRVAQEEGDQEEDLTLPGWGDWAGDDSKKNKRKKRKVVRIVAGVVQEEKRRDKNLKNVIINEKVNKKNLKYQSSDVPFPFESREQYERSLRMPVGQEWTSRETHQRLTMPRVITKQGTVIDPLKAPFK</sequence>
<feature type="region of interest" description="Disordered" evidence="4">
    <location>
        <begin position="471"/>
        <end position="493"/>
    </location>
</feature>
<feature type="compositionally biased region" description="Acidic residues" evidence="4">
    <location>
        <begin position="44"/>
        <end position="55"/>
    </location>
</feature>
<dbReference type="GO" id="GO:0006364">
    <property type="term" value="P:rRNA processing"/>
    <property type="evidence" value="ECO:0007669"/>
    <property type="project" value="InterPro"/>
</dbReference>